<keyword evidence="3" id="KW-1185">Reference proteome</keyword>
<evidence type="ECO:0000256" key="1">
    <source>
        <dbReference type="SAM" id="MobiDB-lite"/>
    </source>
</evidence>
<dbReference type="Proteomes" id="UP000030671">
    <property type="component" value="Unassembled WGS sequence"/>
</dbReference>
<gene>
    <name evidence="2" type="ORF">HETIRDRAFT_99888</name>
</gene>
<sequence>MTPDASLTNHEKVKERVSQRLPASLATQSQTGFGDPDPSARGENAMAKADPYDVLVSTEAL</sequence>
<dbReference type="KEGG" id="hir:HETIRDRAFT_99888"/>
<feature type="compositionally biased region" description="Basic and acidic residues" evidence="1">
    <location>
        <begin position="9"/>
        <end position="18"/>
    </location>
</feature>
<dbReference type="HOGENOM" id="CLU_2922869_0_0_1"/>
<proteinExistence type="predicted"/>
<name>W4KQ77_HETIT</name>
<dbReference type="EMBL" id="KI925454">
    <property type="protein sequence ID" value="ETW87555.1"/>
    <property type="molecule type" value="Genomic_DNA"/>
</dbReference>
<evidence type="ECO:0000313" key="3">
    <source>
        <dbReference type="Proteomes" id="UP000030671"/>
    </source>
</evidence>
<dbReference type="GeneID" id="20678923"/>
<dbReference type="InParanoid" id="W4KQ77"/>
<feature type="region of interest" description="Disordered" evidence="1">
    <location>
        <begin position="1"/>
        <end position="61"/>
    </location>
</feature>
<dbReference type="AlphaFoldDB" id="W4KQ77"/>
<protein>
    <submittedName>
        <fullName evidence="2">Uncharacterized protein</fullName>
    </submittedName>
</protein>
<accession>W4KQ77</accession>
<dbReference type="RefSeq" id="XP_009541446.1">
    <property type="nucleotide sequence ID" value="XM_009543151.1"/>
</dbReference>
<reference evidence="2 3" key="1">
    <citation type="journal article" date="2012" name="New Phytol.">
        <title>Insight into trade-off between wood decay and parasitism from the genome of a fungal forest pathogen.</title>
        <authorList>
            <person name="Olson A."/>
            <person name="Aerts A."/>
            <person name="Asiegbu F."/>
            <person name="Belbahri L."/>
            <person name="Bouzid O."/>
            <person name="Broberg A."/>
            <person name="Canback B."/>
            <person name="Coutinho P.M."/>
            <person name="Cullen D."/>
            <person name="Dalman K."/>
            <person name="Deflorio G."/>
            <person name="van Diepen L.T."/>
            <person name="Dunand C."/>
            <person name="Duplessis S."/>
            <person name="Durling M."/>
            <person name="Gonthier P."/>
            <person name="Grimwood J."/>
            <person name="Fossdal C.G."/>
            <person name="Hansson D."/>
            <person name="Henrissat B."/>
            <person name="Hietala A."/>
            <person name="Himmelstrand K."/>
            <person name="Hoffmeister D."/>
            <person name="Hogberg N."/>
            <person name="James T.Y."/>
            <person name="Karlsson M."/>
            <person name="Kohler A."/>
            <person name="Kues U."/>
            <person name="Lee Y.H."/>
            <person name="Lin Y.C."/>
            <person name="Lind M."/>
            <person name="Lindquist E."/>
            <person name="Lombard V."/>
            <person name="Lucas S."/>
            <person name="Lunden K."/>
            <person name="Morin E."/>
            <person name="Murat C."/>
            <person name="Park J."/>
            <person name="Raffaello T."/>
            <person name="Rouze P."/>
            <person name="Salamov A."/>
            <person name="Schmutz J."/>
            <person name="Solheim H."/>
            <person name="Stahlberg J."/>
            <person name="Velez H."/>
            <person name="de Vries R.P."/>
            <person name="Wiebenga A."/>
            <person name="Woodward S."/>
            <person name="Yakovlev I."/>
            <person name="Garbelotto M."/>
            <person name="Martin F."/>
            <person name="Grigoriev I.V."/>
            <person name="Stenlid J."/>
        </authorList>
    </citation>
    <scope>NUCLEOTIDE SEQUENCE [LARGE SCALE GENOMIC DNA]</scope>
    <source>
        <strain evidence="2 3">TC 32-1</strain>
    </source>
</reference>
<evidence type="ECO:0000313" key="2">
    <source>
        <dbReference type="EMBL" id="ETW87555.1"/>
    </source>
</evidence>
<organism evidence="2 3">
    <name type="scientific">Heterobasidion irregulare (strain TC 32-1)</name>
    <dbReference type="NCBI Taxonomy" id="747525"/>
    <lineage>
        <taxon>Eukaryota</taxon>
        <taxon>Fungi</taxon>
        <taxon>Dikarya</taxon>
        <taxon>Basidiomycota</taxon>
        <taxon>Agaricomycotina</taxon>
        <taxon>Agaricomycetes</taxon>
        <taxon>Russulales</taxon>
        <taxon>Bondarzewiaceae</taxon>
        <taxon>Heterobasidion</taxon>
        <taxon>Heterobasidion annosum species complex</taxon>
    </lineage>
</organism>